<comment type="similarity">
    <text evidence="1">Belongs to the intimin/invasin family.</text>
</comment>
<keyword evidence="2" id="KW-0732">Signal</keyword>
<dbReference type="EMBL" id="VNHY01000001">
    <property type="protein sequence ID" value="TYP95655.1"/>
    <property type="molecule type" value="Genomic_DNA"/>
</dbReference>
<dbReference type="Pfam" id="PF09134">
    <property type="entry name" value="Invasin_D3"/>
    <property type="match status" value="1"/>
</dbReference>
<organism evidence="6 7">
    <name type="scientific">Fodinibius salinus</name>
    <dbReference type="NCBI Taxonomy" id="860790"/>
    <lineage>
        <taxon>Bacteria</taxon>
        <taxon>Pseudomonadati</taxon>
        <taxon>Balneolota</taxon>
        <taxon>Balneolia</taxon>
        <taxon>Balneolales</taxon>
        <taxon>Balneolaceae</taxon>
        <taxon>Fodinibius</taxon>
    </lineage>
</organism>
<feature type="compositionally biased region" description="Low complexity" evidence="4">
    <location>
        <begin position="1494"/>
        <end position="1507"/>
    </location>
</feature>
<feature type="compositionally biased region" description="Polar residues" evidence="4">
    <location>
        <begin position="486"/>
        <end position="500"/>
    </location>
</feature>
<dbReference type="Gene3D" id="2.60.40.10">
    <property type="entry name" value="Immunoglobulins"/>
    <property type="match status" value="1"/>
</dbReference>
<dbReference type="Pfam" id="PF10102">
    <property type="entry name" value="DUF2341"/>
    <property type="match status" value="1"/>
</dbReference>
<dbReference type="PANTHER" id="PTHR14139">
    <property type="entry name" value="CALSYNTENIN"/>
    <property type="match status" value="1"/>
</dbReference>
<proteinExistence type="inferred from homology"/>
<dbReference type="InterPro" id="IPR018765">
    <property type="entry name" value="DUF2341"/>
</dbReference>
<dbReference type="NCBIfam" id="TIGR04183">
    <property type="entry name" value="Por_Secre_tail"/>
    <property type="match status" value="1"/>
</dbReference>
<dbReference type="InterPro" id="IPR026444">
    <property type="entry name" value="Secre_tail"/>
</dbReference>
<evidence type="ECO:0000256" key="4">
    <source>
        <dbReference type="SAM" id="MobiDB-lite"/>
    </source>
</evidence>
<accession>A0A5D3YNA4</accession>
<dbReference type="InterPro" id="IPR006558">
    <property type="entry name" value="LamG-like"/>
</dbReference>
<evidence type="ECO:0000313" key="6">
    <source>
        <dbReference type="EMBL" id="TYP95655.1"/>
    </source>
</evidence>
<feature type="region of interest" description="Disordered" evidence="4">
    <location>
        <begin position="1470"/>
        <end position="1511"/>
    </location>
</feature>
<evidence type="ECO:0000259" key="5">
    <source>
        <dbReference type="PROSITE" id="PS51127"/>
    </source>
</evidence>
<name>A0A5D3YNA4_9BACT</name>
<keyword evidence="7" id="KW-1185">Reference proteome</keyword>
<evidence type="ECO:0000256" key="3">
    <source>
        <dbReference type="ARBA" id="ARBA00023157"/>
    </source>
</evidence>
<dbReference type="InterPro" id="IPR015217">
    <property type="entry name" value="Invasin_dom_3"/>
</dbReference>
<gene>
    <name evidence="6" type="ORF">LX73_0970</name>
</gene>
<feature type="domain" description="Big-1" evidence="5">
    <location>
        <begin position="1738"/>
        <end position="1830"/>
    </location>
</feature>
<reference evidence="6 7" key="1">
    <citation type="submission" date="2019-07" db="EMBL/GenBank/DDBJ databases">
        <title>Genomic Encyclopedia of Archaeal and Bacterial Type Strains, Phase II (KMG-II): from individual species to whole genera.</title>
        <authorList>
            <person name="Goeker M."/>
        </authorList>
    </citation>
    <scope>NUCLEOTIDE SEQUENCE [LARGE SCALE GENOMIC DNA]</scope>
    <source>
        <strain evidence="6 7">DSM 21935</strain>
    </source>
</reference>
<dbReference type="Gene3D" id="2.60.120.200">
    <property type="match status" value="2"/>
</dbReference>
<dbReference type="InterPro" id="IPR013320">
    <property type="entry name" value="ConA-like_dom_sf"/>
</dbReference>
<dbReference type="Proteomes" id="UP000324595">
    <property type="component" value="Unassembled WGS sequence"/>
</dbReference>
<dbReference type="PROSITE" id="PS51127">
    <property type="entry name" value="BIG1"/>
    <property type="match status" value="1"/>
</dbReference>
<protein>
    <submittedName>
        <fullName evidence="6">Por secretion system C-terminal sorting domain-containing protein</fullName>
    </submittedName>
</protein>
<evidence type="ECO:0000256" key="2">
    <source>
        <dbReference type="ARBA" id="ARBA00022729"/>
    </source>
</evidence>
<evidence type="ECO:0000313" key="7">
    <source>
        <dbReference type="Proteomes" id="UP000324595"/>
    </source>
</evidence>
<dbReference type="Pfam" id="PF13385">
    <property type="entry name" value="Laminin_G_3"/>
    <property type="match status" value="1"/>
</dbReference>
<dbReference type="Gene3D" id="2.60.40.4070">
    <property type="match status" value="1"/>
</dbReference>
<keyword evidence="3" id="KW-1015">Disulfide bond</keyword>
<feature type="compositionally biased region" description="Polar residues" evidence="4">
    <location>
        <begin position="428"/>
        <end position="443"/>
    </location>
</feature>
<feature type="region of interest" description="Disordered" evidence="4">
    <location>
        <begin position="428"/>
        <end position="449"/>
    </location>
</feature>
<dbReference type="InterPro" id="IPR003344">
    <property type="entry name" value="Big_1_dom"/>
</dbReference>
<dbReference type="InterPro" id="IPR013783">
    <property type="entry name" value="Ig-like_fold"/>
</dbReference>
<dbReference type="SUPFAM" id="SSF49373">
    <property type="entry name" value="Invasin/intimin cell-adhesion fragments"/>
    <property type="match status" value="1"/>
</dbReference>
<sequence>MLFAVTTVSAQFSNGYTFRKRIEIDNSQVAGTQSLQDFPVLVNITNSDLRSSTNGGFVENLNGYDIIFTAADGTTQLNHQLESYNPNTGEVSFWVNVSSLQAQNNTYIYLYYGNSSISSDQSNPGTWNNNYQLVQHYNNDFLDATANGNDGTNNGTSDIAGQILRARDYNGSNNFVEVADDPSLSITNQITISMWMYGDDFSNTPDLVTKGEYTQAYSTWVRSQQTVRFAINSNSFTSNSTISTGTWNHLTFTYDQSQWKIFINGNQDNSGSFTDPINDPNNTPLFVSTSSSDYPLDGRVDEVRISNTARSANWVETEFNNQNNPGSFLSVVNDPPVLSNIEPLAKAYNTGSPPITITSEITVDDYDDANIQSATVQITSNQGANDVLAFTNQNGISASWNSSTGTLTLSGSASAADYQAALRSVTFENTSGSPSQPPRTISFQVDDGTTSSSTVSRQIYIPSINDLSADISNVVFQFSGLDVDGDNQTTDQPASGTTVNPWGDRSDAVSGSADYSFSNGTAAERSQFFDNSAAMGEEGALLYDGTDDFYTRGSENAINTATFDQKSFALVFRTSDDISSDQVIYKQGAGIRGYLFGIFNGDLYAYTWNTAEWQAGDQYKSINLGSVQRHTSYTVIASHDATAGNLADRTWSANVNGGSIQTLNNVDVQESHTGAPEIGTSNDALDPINDQSLSGANFQGYIAEVVSWNQAFSSALFSEVYNILDQRWSNVPPQISGIETSDLNYAEGDPATTITSALSISDSDNTVMDSALVSISNNFVGSEDVLNFTNQNGITGSYNNSTGELFLSGTSSISNYQSALQSITFENTNNVNPSTNKRTIAFKAYDWDDPSNTQSRDITITPVNSAPSLSNIESTVFNYTEGDGAAPTTSSITIGDQDNSNMQSATVQISGNYAQGQDILAFSDANGITSSFNSSTGTLTLTGSSSIANYESALRAVTYNNISSTPNTANRTFTFTINDGTDGSNTQSRDFSITKINDAPVLANIESSALSYQANDPPSVITDNITVSDADDANIENATVEITSGFENGEDVLAFSDILGITGSYNNTTGVLSLTGTATKADYETALQSVTYENTNSSPATQPREVTFTVNDGNDNSNTQSRNISLNIVQSISGLDLWLRGDKGVITSGSEVTTWEDQSGNNHDFTGIADAGTRPSFASSVGTLNNKDAVQLAGDGDYLEDADGENFINGCSEFTIFYVIQSDQINTNRGFWNTQVPDGQDDIFTLRYDAQGANAGAQNLIKAGILADNPDHQLESFSDIQTTEGQILSLDWQSGNEFNLIVNGVLNNPSGISAPPSGTISNAATAIVGKGGKDDPDSNNQSWDGYVAEVAFYCRYLSSSERKQIEDYLSEKYDIAIRLITPATNGEAIPADNFATGTYTTLNGPRLREGTLGELVSGETITLKAPSGFEWNTSASPTASVSPAYGSNTTLQISSSPTNITTSEITFTVNQESDNTGNPGEVSFSGLEVRPTQGTLPNTGTITNTGTTGPGGTTNYGTLKMVAGAADSLNFSQQPSITTVNQPITPAVEVQLVDQFGNAVKNSGTNISAALTSGTGTLSGTTTRSTNVKGKAFFDDLSIDQTGTKNLTASSTGLTSAVSNNFDIINASDLASFNIESVSGGNIVTQTAGQSFDIKITAIDGTGSTKTDFNGTVEVSSTANVSNGAGTTANFTNGVLSSHSVTILNTGNFNITAINSNGSQDGISNSFDVNPGTPDETTSVISANPTFIASDGTSTSTITVQLRDSEDNNLTSGGHNIQLSTNAGSLSGVTDNSDGTYSATLTSSTNSETATITGTVNGNTITDNAEVRFSQFDAIWEGSLGGGPSAERWTNTDNWNNNAVPGTNDIVLIPENPAVGNKYPIVQNSDQTIGNLVVEQNADVTVGSNNTLTVNNELTGNGEVNGPNTATLQVGGDLTISSLQIGNVILNGGSLQQIKNVNHFNNLEIDNSSNVSVDQNIFVNGTLTLTSGNLIMPSGLNLIAKNQSVTSGAITFRRELTGVKGWRMISSPVASTYDDLLDGIITQGYSGAFYDADVAPNDTLQPNVLWYVESYEGTDNQRWRTPSNASDALTEGRGLFVYVFGDIPVDSRYNQPLPDTLEVTGPEFTGNGSEVNLNVTYTATADTGWNLVGNPYGATLNWNDNTNWTKTNVDQTIYVWDPNANGGNGNFLTWNGTVGSLGSGLIAPFQGFWVKANAQNPQLKVSEDNKTTNGIFRRKEQQKAPTPNFTLQLEGQKLRGIKQEAYVMFSDQAKRGRDPKDGYRMFPFGQNFLELYFKQHDGSQMSIQNLPEEFDHRYELPFDVGGVIDGESYDGVLTLSWPKIKALPSDWIITLTDNKTGKKINLRNQTFYTFNQEKEKAKATIAKRVNDSPSDPIVLLDPASQPQPLAKSKSSAKTIHDKTRFTLTITTQKIESNTPDKFLVKQNYPNPFGDKTTIKFGLPNKNRVTVEIFDILGRRVRTLASDEVYPAGFHEIPWNPSQLASGVYLYRVRTQDKAITKKLTFIK</sequence>
<evidence type="ECO:0000256" key="1">
    <source>
        <dbReference type="ARBA" id="ARBA00010116"/>
    </source>
</evidence>
<dbReference type="InterPro" id="IPR008964">
    <property type="entry name" value="Invasin/intimin_cell_adhesion"/>
</dbReference>
<dbReference type="SMART" id="SM00560">
    <property type="entry name" value="LamGL"/>
    <property type="match status" value="1"/>
</dbReference>
<comment type="caution">
    <text evidence="6">The sequence shown here is derived from an EMBL/GenBank/DDBJ whole genome shotgun (WGS) entry which is preliminary data.</text>
</comment>
<dbReference type="Pfam" id="PF18962">
    <property type="entry name" value="Por_Secre_tail"/>
    <property type="match status" value="1"/>
</dbReference>
<dbReference type="PANTHER" id="PTHR14139:SF2">
    <property type="entry name" value="CALSYNTENIN-1"/>
    <property type="match status" value="1"/>
</dbReference>
<dbReference type="SUPFAM" id="SSF49899">
    <property type="entry name" value="Concanavalin A-like lectins/glucanases"/>
    <property type="match status" value="3"/>
</dbReference>
<feature type="region of interest" description="Disordered" evidence="4">
    <location>
        <begin position="484"/>
        <end position="506"/>
    </location>
</feature>